<dbReference type="EMBL" id="JADIMT010000044">
    <property type="protein sequence ID" value="MBO8436017.1"/>
    <property type="molecule type" value="Genomic_DNA"/>
</dbReference>
<reference evidence="1" key="1">
    <citation type="submission" date="2020-10" db="EMBL/GenBank/DDBJ databases">
        <authorList>
            <person name="Gilroy R."/>
        </authorList>
    </citation>
    <scope>NUCLEOTIDE SEQUENCE</scope>
    <source>
        <strain evidence="1">7293</strain>
    </source>
</reference>
<gene>
    <name evidence="1" type="ORF">IAA97_03460</name>
</gene>
<comment type="caution">
    <text evidence="1">The sequence shown here is derived from an EMBL/GenBank/DDBJ whole genome shotgun (WGS) entry which is preliminary data.</text>
</comment>
<protein>
    <submittedName>
        <fullName evidence="1">Uncharacterized protein</fullName>
    </submittedName>
</protein>
<dbReference type="AlphaFoldDB" id="A0A9D9DZP9"/>
<name>A0A9D9DZP9_9SPIO</name>
<reference evidence="1" key="2">
    <citation type="journal article" date="2021" name="PeerJ">
        <title>Extensive microbial diversity within the chicken gut microbiome revealed by metagenomics and culture.</title>
        <authorList>
            <person name="Gilroy R."/>
            <person name="Ravi A."/>
            <person name="Getino M."/>
            <person name="Pursley I."/>
            <person name="Horton D.L."/>
            <person name="Alikhan N.F."/>
            <person name="Baker D."/>
            <person name="Gharbi K."/>
            <person name="Hall N."/>
            <person name="Watson M."/>
            <person name="Adriaenssens E.M."/>
            <person name="Foster-Nyarko E."/>
            <person name="Jarju S."/>
            <person name="Secka A."/>
            <person name="Antonio M."/>
            <person name="Oren A."/>
            <person name="Chaudhuri R.R."/>
            <person name="La Ragione R."/>
            <person name="Hildebrand F."/>
            <person name="Pallen M.J."/>
        </authorList>
    </citation>
    <scope>NUCLEOTIDE SEQUENCE</scope>
    <source>
        <strain evidence="1">7293</strain>
    </source>
</reference>
<proteinExistence type="predicted"/>
<organism evidence="1 2">
    <name type="scientific">Candidatus Ornithospirochaeta stercoripullorum</name>
    <dbReference type="NCBI Taxonomy" id="2840899"/>
    <lineage>
        <taxon>Bacteria</taxon>
        <taxon>Pseudomonadati</taxon>
        <taxon>Spirochaetota</taxon>
        <taxon>Spirochaetia</taxon>
        <taxon>Spirochaetales</taxon>
        <taxon>Spirochaetaceae</taxon>
        <taxon>Spirochaetaceae incertae sedis</taxon>
        <taxon>Candidatus Ornithospirochaeta</taxon>
    </lineage>
</organism>
<accession>A0A9D9DZP9</accession>
<dbReference type="Proteomes" id="UP000823615">
    <property type="component" value="Unassembled WGS sequence"/>
</dbReference>
<evidence type="ECO:0000313" key="1">
    <source>
        <dbReference type="EMBL" id="MBO8436017.1"/>
    </source>
</evidence>
<evidence type="ECO:0000313" key="2">
    <source>
        <dbReference type="Proteomes" id="UP000823615"/>
    </source>
</evidence>
<sequence length="307" mass="35033">MASFTVDIGTEPLAEHVDVMTSSVRQVSSSVDTMSNRLVAAEQMAAERVSTNVTYGFYMLTRNQFMQKAIALENDVLMTFSKVQTYSENLKEIKKRMEKDYANISRQYLKIFSNIDGALKNSIRELDQGLVEVAVDGRQKLTERRLENSVKVIAYPDDILMLSQTMVSGKLKKEAEVLLSHLFALVEAQKTLGSKMQGSLSAEQIESDETLYFPVVMIETENQDEEGSYVLEIRMPNFPEEISTQSGSVYSRVVELKDDDIWQKGDKTEVTLVRSEFNKLLSSLDPRKREIMQTLFESSEWKELRKE</sequence>